<dbReference type="PIRSF" id="PIRSF000216">
    <property type="entry name" value="NADH_DH_24kDa"/>
    <property type="match status" value="1"/>
</dbReference>
<organism evidence="7 8">
    <name type="scientific">Ottowia thiooxydans</name>
    <dbReference type="NCBI Taxonomy" id="219182"/>
    <lineage>
        <taxon>Bacteria</taxon>
        <taxon>Pseudomonadati</taxon>
        <taxon>Pseudomonadota</taxon>
        <taxon>Betaproteobacteria</taxon>
        <taxon>Burkholderiales</taxon>
        <taxon>Comamonadaceae</taxon>
        <taxon>Ottowia</taxon>
    </lineage>
</organism>
<accession>A0ABV2Q7D1</accession>
<dbReference type="Gene3D" id="3.40.30.10">
    <property type="entry name" value="Glutaredoxin"/>
    <property type="match status" value="1"/>
</dbReference>
<dbReference type="InterPro" id="IPR028431">
    <property type="entry name" value="NADP_DH_HndA-like"/>
</dbReference>
<dbReference type="SUPFAM" id="SSF52833">
    <property type="entry name" value="Thioredoxin-like"/>
    <property type="match status" value="1"/>
</dbReference>
<reference evidence="7 8" key="1">
    <citation type="submission" date="2024-06" db="EMBL/GenBank/DDBJ databases">
        <title>Sorghum-associated microbial communities from plants grown in Nebraska, USA.</title>
        <authorList>
            <person name="Schachtman D."/>
        </authorList>
    </citation>
    <scope>NUCLEOTIDE SEQUENCE [LARGE SCALE GENOMIC DNA]</scope>
    <source>
        <strain evidence="7 8">2709</strain>
    </source>
</reference>
<comment type="caution">
    <text evidence="7">The sequence shown here is derived from an EMBL/GenBank/DDBJ whole genome shotgun (WGS) entry which is preliminary data.</text>
</comment>
<evidence type="ECO:0000256" key="6">
    <source>
        <dbReference type="ARBA" id="ARBA00034078"/>
    </source>
</evidence>
<dbReference type="EMBL" id="JBEPSH010000004">
    <property type="protein sequence ID" value="MET4576934.1"/>
    <property type="molecule type" value="Genomic_DNA"/>
</dbReference>
<evidence type="ECO:0000256" key="4">
    <source>
        <dbReference type="ARBA" id="ARBA00023004"/>
    </source>
</evidence>
<dbReference type="InterPro" id="IPR036249">
    <property type="entry name" value="Thioredoxin-like_sf"/>
</dbReference>
<dbReference type="InterPro" id="IPR002023">
    <property type="entry name" value="NuoE-like"/>
</dbReference>
<proteinExistence type="inferred from homology"/>
<dbReference type="Proteomes" id="UP001549320">
    <property type="component" value="Unassembled WGS sequence"/>
</dbReference>
<dbReference type="RefSeq" id="WP_354442999.1">
    <property type="nucleotide sequence ID" value="NZ_JBEPSH010000004.1"/>
</dbReference>
<dbReference type="PANTHER" id="PTHR43342:SF1">
    <property type="entry name" value="BIFURCATING [FEFE] HYDROGENASE GAMMA SUBUNIT"/>
    <property type="match status" value="1"/>
</dbReference>
<keyword evidence="5" id="KW-0411">Iron-sulfur</keyword>
<dbReference type="Pfam" id="PF01257">
    <property type="entry name" value="2Fe-2S_thioredx"/>
    <property type="match status" value="1"/>
</dbReference>
<sequence length="156" mass="16572">MNALSPAATPLDRVAELVAVHRDRPGALLPLLHDIQDALGYVPAVAVEPIAEALNLSRAEVHGVLTYYHHFRTEPAAGVVVQVCRAEACRACGSEALFEHAQRVLARPGTPSCHLESVYCLGLCASSPAMVVADKLHARMTAEKFDRVIAAQGATA</sequence>
<name>A0ABV2Q7D1_9BURK</name>
<dbReference type="PANTHER" id="PTHR43342">
    <property type="entry name" value="NADH-QUINONE OXIDOREDUCTASE, E SUBUNIT"/>
    <property type="match status" value="1"/>
</dbReference>
<evidence type="ECO:0000313" key="7">
    <source>
        <dbReference type="EMBL" id="MET4576934.1"/>
    </source>
</evidence>
<evidence type="ECO:0000256" key="1">
    <source>
        <dbReference type="ARBA" id="ARBA00010643"/>
    </source>
</evidence>
<gene>
    <name evidence="7" type="ORF">ABIE13_002045</name>
</gene>
<comment type="similarity">
    <text evidence="1">Belongs to the complex I 24 kDa subunit family.</text>
</comment>
<keyword evidence="4" id="KW-0408">Iron</keyword>
<keyword evidence="2" id="KW-0001">2Fe-2S</keyword>
<dbReference type="Gene3D" id="1.10.10.1590">
    <property type="entry name" value="NADH-quinone oxidoreductase subunit E"/>
    <property type="match status" value="1"/>
</dbReference>
<protein>
    <submittedName>
        <fullName evidence="7">Formate dehydrogenase subunit gamma</fullName>
    </submittedName>
</protein>
<evidence type="ECO:0000256" key="5">
    <source>
        <dbReference type="ARBA" id="ARBA00023014"/>
    </source>
</evidence>
<keyword evidence="8" id="KW-1185">Reference proteome</keyword>
<evidence type="ECO:0000313" key="8">
    <source>
        <dbReference type="Proteomes" id="UP001549320"/>
    </source>
</evidence>
<evidence type="ECO:0000256" key="2">
    <source>
        <dbReference type="ARBA" id="ARBA00022714"/>
    </source>
</evidence>
<evidence type="ECO:0000256" key="3">
    <source>
        <dbReference type="ARBA" id="ARBA00022723"/>
    </source>
</evidence>
<keyword evidence="3" id="KW-0479">Metal-binding</keyword>
<comment type="cofactor">
    <cofactor evidence="6">
        <name>[2Fe-2S] cluster</name>
        <dbReference type="ChEBI" id="CHEBI:190135"/>
    </cofactor>
</comment>
<dbReference type="InterPro" id="IPR041921">
    <property type="entry name" value="NuoE_N"/>
</dbReference>